<name>A0A5E8BTE6_9ASCO</name>
<evidence type="ECO:0000313" key="5">
    <source>
        <dbReference type="Proteomes" id="UP000398389"/>
    </source>
</evidence>
<dbReference type="RefSeq" id="XP_031854638.1">
    <property type="nucleotide sequence ID" value="XM_031998747.1"/>
</dbReference>
<organism evidence="4 5">
    <name type="scientific">Magnusiomyces paraingens</name>
    <dbReference type="NCBI Taxonomy" id="2606893"/>
    <lineage>
        <taxon>Eukaryota</taxon>
        <taxon>Fungi</taxon>
        <taxon>Dikarya</taxon>
        <taxon>Ascomycota</taxon>
        <taxon>Saccharomycotina</taxon>
        <taxon>Dipodascomycetes</taxon>
        <taxon>Dipodascales</taxon>
        <taxon>Dipodascaceae</taxon>
        <taxon>Magnusiomyces</taxon>
    </lineage>
</organism>
<dbReference type="GeneID" id="43582847"/>
<proteinExistence type="predicted"/>
<feature type="compositionally biased region" description="Low complexity" evidence="1">
    <location>
        <begin position="118"/>
        <end position="135"/>
    </location>
</feature>
<feature type="compositionally biased region" description="Low complexity" evidence="1">
    <location>
        <begin position="148"/>
        <end position="158"/>
    </location>
</feature>
<dbReference type="OrthoDB" id="6278596at2759"/>
<dbReference type="PANTHER" id="PTHR14374">
    <property type="entry name" value="FOIE GRAS"/>
    <property type="match status" value="1"/>
</dbReference>
<evidence type="ECO:0000256" key="1">
    <source>
        <dbReference type="SAM" id="MobiDB-lite"/>
    </source>
</evidence>
<sequence>MTAGYPIDALRHHTPLVIVSGLQIPLNNPEAQKYTWNNYTTTVPDDISSIANHSLLQAAESTVGCTDPSIVMPELFWKFSNKAHPPAIWIPASVDASKRAIPYLLNIQFVNDRTDFKLLPPESSSPSPSSSIKPSIDSERELPPPPSSSSSSSFSTTTHSILSPLNPASELYPDGLLNERWPQKYLHLLPATFISIHLLDTSSSNKDDQQAADTILTKKLIDLKNQLASRNIKLVAIIVSSVLPSDDASLNDRIYYLRKNTGLAARTGLFFLPPSTGIELETLGESICQLAYSYSLDFYTSIAKRIRKKRSKNKVVLTGDTDTGLTISPLSHAGWDVRYNYKLAALAEFRQEIEPAIKFYETTYESALELFETLHPLTETSPLRWSQIRQFLDLIAYKITKLYFYLGQGNHAHKKYILHASSVSTIIAEKDFTMITSAPSILHWRASLDTLIANLIDLTQGTLISYESPLAINFDIMVPGDNLPRSGYWYLGAAQNLLEITSHCDGHNKLPTKDPYFAEYDPQELTFTARKLLGFAAKDFTCGKFPNTRSVSSAAHLMGEACMRLGDSKDALGHFRDAAKIYRRDSWGPLLQIVLQSAISAAKAADLHLHDPSELLLMELELGALDNNHNVKDAVKAVETPLTLRITQEEGESQTIKTSPFLSCFKSSAVFPTPECFLGLPVTTQVTLTCSIPISWPDDFCTLQRFSIALSGGLGSLIVRHNDSLKKNSVVVIPPTELKLAGSKEDNVLETEANLTFNRGEKRVFQISQIPKNLGDSKIADVQLQSSSGNVSLTVTLTPEQENSGVVTWYGQDDSSLVPTHIRNTVPHRARLLPRPSLISVTLDTSNPVAVGESLVRVVNIASAEKESVIATIQAKATTDKGDVAPVSWVRKEGQLPAAINDKEDIITDYEISPGHSELYDLAINIPNTDSSAKSINLQFFVSYYPKGAEDSESSTVVIKDVVVHLLNVVRPFSIYSEFSPRVHPDVWPNLFNPDVEGNLFLFPQIHKRWELKSSIICQLGNESKVKACAEVLRSEIKLSTSAEAGLDVIKSSGCGGSSSSYNSQPLVLHHDESHKISYIIDSYRKSQETEIRAIEAQAFISIFWRRKIFKDGQEEVEDGPVNEYKAPFLKLTMPLIEPRVIVTMRQARAILAHNRKHNKEAQSDDSGDIMMRRTLKLRYYIENSTAHMLTYSVMMGSSENFAYTGPKQLTVRMLPFSRRGIEYIMHPLGRGASITSGSAQNKGAEKTLTADGYLELPQLRVYDVNYKRFVPMTPGCNGFKAENNKLFVRC</sequence>
<protein>
    <recommendedName>
        <fullName evidence="6">Trafficking protein particle complex subunit 11 domain-containing protein</fullName>
    </recommendedName>
</protein>
<dbReference type="Pfam" id="PF11817">
    <property type="entry name" value="Foie-gras_1"/>
    <property type="match status" value="1"/>
</dbReference>
<accession>A0A5E8BTE6</accession>
<dbReference type="Proteomes" id="UP000398389">
    <property type="component" value="Unassembled WGS sequence"/>
</dbReference>
<gene>
    <name evidence="4" type="ORF">SAPINGB_P004032</name>
</gene>
<feature type="domain" description="Gryzun putative trafficking through Golgi" evidence="2">
    <location>
        <begin position="656"/>
        <end position="1236"/>
    </location>
</feature>
<reference evidence="4 5" key="1">
    <citation type="submission" date="2019-09" db="EMBL/GenBank/DDBJ databases">
        <authorList>
            <person name="Brejova B."/>
        </authorList>
    </citation>
    <scope>NUCLEOTIDE SEQUENCE [LARGE SCALE GENOMIC DNA]</scope>
</reference>
<feature type="region of interest" description="Disordered" evidence="1">
    <location>
        <begin position="118"/>
        <end position="158"/>
    </location>
</feature>
<dbReference type="InterPro" id="IPR012880">
    <property type="entry name" value="Gryzun"/>
</dbReference>
<feature type="domain" description="Trafficking protein particle complex subunit 11" evidence="3">
    <location>
        <begin position="384"/>
        <end position="498"/>
    </location>
</feature>
<dbReference type="EMBL" id="CABVLU010000003">
    <property type="protein sequence ID" value="VVT54351.1"/>
    <property type="molecule type" value="Genomic_DNA"/>
</dbReference>
<keyword evidence="5" id="KW-1185">Reference proteome</keyword>
<evidence type="ECO:0008006" key="6">
    <source>
        <dbReference type="Google" id="ProtNLM"/>
    </source>
</evidence>
<dbReference type="Pfam" id="PF07919">
    <property type="entry name" value="Gryzun"/>
    <property type="match status" value="1"/>
</dbReference>
<dbReference type="PANTHER" id="PTHR14374:SF0">
    <property type="entry name" value="TRAFFICKING PROTEIN PARTICLE COMPLEX SUBUNIT 11"/>
    <property type="match status" value="1"/>
</dbReference>
<evidence type="ECO:0000259" key="2">
    <source>
        <dbReference type="Pfam" id="PF07919"/>
    </source>
</evidence>
<dbReference type="InterPro" id="IPR021773">
    <property type="entry name" value="TPC11"/>
</dbReference>
<evidence type="ECO:0000259" key="3">
    <source>
        <dbReference type="Pfam" id="PF11817"/>
    </source>
</evidence>
<evidence type="ECO:0000313" key="4">
    <source>
        <dbReference type="EMBL" id="VVT54351.1"/>
    </source>
</evidence>